<feature type="region of interest" description="Disordered" evidence="2">
    <location>
        <begin position="233"/>
        <end position="316"/>
    </location>
</feature>
<feature type="compositionally biased region" description="Polar residues" evidence="2">
    <location>
        <begin position="820"/>
        <end position="850"/>
    </location>
</feature>
<feature type="compositionally biased region" description="Polar residues" evidence="2">
    <location>
        <begin position="699"/>
        <end position="708"/>
    </location>
</feature>
<sequence>MRVSESDEAELRHGKAVEAKPPSPAIEQQSITVTRTLEVKPATPLSSKSDNGPPAGPRSYVQGAVAHGYHPLATSSVSQLLLPTIPTLSSIDLNEPVRLTTPRPPPRPKTAPSPSSVAEQPRPPPKLPPFMQSRRWAAMCETARPQTSAHDRAVSEETRTMTLREVSFEQQRAAPKRHLPVDTPQSVNENESVASTEGLCRPISLPTWQLVRMARGTRGSSQSTNSVFRKLTMHRSGASPKHSKRQSVEKPLPRLSRSSQMGRKRAVSDLRRRAGTGHKRNVSSPVVNLDGAFPGPLKTGRRSSSPVPSLHDPEKAKRFSEECEALLTNKDFEKDFLSPPAASIGNATSASREAAVAQNTSKQTKEDVVGEAKPAQCSPSSSLLAAPHPPVRTSSKGDARLATMVHMTKILGTPAVTSSTGDALVVSDVSSNQSAGQRAITQSQHSQIPCRMASAESTDTKKTNRARAAKSTDTLALIEAQIRDPVNFSRDGQMDQKFEAGLPHHKKLGPAGTPPERPLPDLPTTRPTSPSSLPVRASSVLSIGSTRRSLLSPLSEPERNRSTTAVDVGSCQGSIPILPKGLAIKHLDEDRVGDPAPTSPSSIYSQTSQVSGQSTKHKFVRHDKSVFRAARITEVRRRIQADRDREQRISEESERPGREEHNPVNIGLDPPLPFPSALKEQSSLDQLDQFPPVPASRPASRTSHNSATIHRPHSRTRSHVRQSSKASSRYSYRHAIPRGQGGQILATSQIKVLVDTDPVTGNFRAGAMTPEPSPIREAHSPEHTPIKPSTLRTIRPAKLPSRIDENEQVNDVSPRKKTSTRSLRSHTSAVSGRHSMTGSRQSARRPSSDVSHLESSDDEDVMPFSVGKNGKRKLRRRWNSNDIRTVQMMYNDFEDIYESLMQKEREVQQQRDEIQRMIRVFAASSRGHGLRGVMFPAERLDFADQNVTLLDDTRSLHTPNIARNVTRGGQAPSVMSNTSAVRLASPARKGKHVNKSLSEARLDAASDALDTVIKARPVSNISSASATTDLSRGSGSSKENSAAEGSMTDPYEYDVGPAKALEAATLMKDHGPGIREKGGSETPDYTGRPQSRGTAKVSLAKSRDAVPLHHPPPVAVNIPRGALSEEEEEEDDSQGRFSNTTVAKRSAAMESALAVPRSASAASGDSSPEEKRLSVNHVLTRTEEMDRMLNAISLLG</sequence>
<feature type="compositionally biased region" description="Pro residues" evidence="2">
    <location>
        <begin position="102"/>
        <end position="111"/>
    </location>
</feature>
<feature type="compositionally biased region" description="Pro residues" evidence="2">
    <location>
        <begin position="512"/>
        <end position="521"/>
    </location>
</feature>
<feature type="region of interest" description="Disordered" evidence="2">
    <location>
        <begin position="1070"/>
        <end position="1179"/>
    </location>
</feature>
<name>W2RWN8_CYPE1</name>
<feature type="compositionally biased region" description="Polar residues" evidence="2">
    <location>
        <begin position="1024"/>
        <end position="1040"/>
    </location>
</feature>
<dbReference type="RefSeq" id="XP_008717588.1">
    <property type="nucleotide sequence ID" value="XM_008719366.1"/>
</dbReference>
<organism evidence="3 4">
    <name type="scientific">Cyphellophora europaea (strain CBS 101466)</name>
    <name type="common">Phialophora europaea</name>
    <dbReference type="NCBI Taxonomy" id="1220924"/>
    <lineage>
        <taxon>Eukaryota</taxon>
        <taxon>Fungi</taxon>
        <taxon>Dikarya</taxon>
        <taxon>Ascomycota</taxon>
        <taxon>Pezizomycotina</taxon>
        <taxon>Eurotiomycetes</taxon>
        <taxon>Chaetothyriomycetidae</taxon>
        <taxon>Chaetothyriales</taxon>
        <taxon>Cyphellophoraceae</taxon>
        <taxon>Cyphellophora</taxon>
    </lineage>
</organism>
<reference evidence="3 4" key="1">
    <citation type="submission" date="2013-03" db="EMBL/GenBank/DDBJ databases">
        <title>The Genome Sequence of Phialophora europaea CBS 101466.</title>
        <authorList>
            <consortium name="The Broad Institute Genomics Platform"/>
            <person name="Cuomo C."/>
            <person name="de Hoog S."/>
            <person name="Gorbushina A."/>
            <person name="Walker B."/>
            <person name="Young S.K."/>
            <person name="Zeng Q."/>
            <person name="Gargeya S."/>
            <person name="Fitzgerald M."/>
            <person name="Haas B."/>
            <person name="Abouelleil A."/>
            <person name="Allen A.W."/>
            <person name="Alvarado L."/>
            <person name="Arachchi H.M."/>
            <person name="Berlin A.M."/>
            <person name="Chapman S.B."/>
            <person name="Gainer-Dewar J."/>
            <person name="Goldberg J."/>
            <person name="Griggs A."/>
            <person name="Gujja S."/>
            <person name="Hansen M."/>
            <person name="Howarth C."/>
            <person name="Imamovic A."/>
            <person name="Ireland A."/>
            <person name="Larimer J."/>
            <person name="McCowan C."/>
            <person name="Murphy C."/>
            <person name="Pearson M."/>
            <person name="Poon T.W."/>
            <person name="Priest M."/>
            <person name="Roberts A."/>
            <person name="Saif S."/>
            <person name="Shea T."/>
            <person name="Sisk P."/>
            <person name="Sykes S."/>
            <person name="Wortman J."/>
            <person name="Nusbaum C."/>
            <person name="Birren B."/>
        </authorList>
    </citation>
    <scope>NUCLEOTIDE SEQUENCE [LARGE SCALE GENOMIC DNA]</scope>
    <source>
        <strain evidence="3 4">CBS 101466</strain>
    </source>
</reference>
<feature type="region of interest" description="Disordered" evidence="2">
    <location>
        <begin position="549"/>
        <end position="568"/>
    </location>
</feature>
<dbReference type="eggNOG" id="ENOG502T4HY">
    <property type="taxonomic scope" value="Eukaryota"/>
</dbReference>
<dbReference type="VEuPathDB" id="FungiDB:HMPREF1541_05025"/>
<feature type="compositionally biased region" description="Polar residues" evidence="2">
    <location>
        <begin position="353"/>
        <end position="362"/>
    </location>
</feature>
<keyword evidence="4" id="KW-1185">Reference proteome</keyword>
<feature type="coiled-coil region" evidence="1">
    <location>
        <begin position="890"/>
        <end position="920"/>
    </location>
</feature>
<evidence type="ECO:0000313" key="4">
    <source>
        <dbReference type="Proteomes" id="UP000030752"/>
    </source>
</evidence>
<dbReference type="OrthoDB" id="4144187at2759"/>
<feature type="compositionally biased region" description="Basic and acidic residues" evidence="2">
    <location>
        <begin position="638"/>
        <end position="662"/>
    </location>
</feature>
<feature type="compositionally biased region" description="Basic and acidic residues" evidence="2">
    <location>
        <begin position="774"/>
        <end position="785"/>
    </location>
</feature>
<dbReference type="EMBL" id="KB822720">
    <property type="protein sequence ID" value="ETN40745.1"/>
    <property type="molecule type" value="Genomic_DNA"/>
</dbReference>
<evidence type="ECO:0000256" key="2">
    <source>
        <dbReference type="SAM" id="MobiDB-lite"/>
    </source>
</evidence>
<feature type="compositionally biased region" description="Basic and acidic residues" evidence="2">
    <location>
        <begin position="9"/>
        <end position="18"/>
    </location>
</feature>
<evidence type="ECO:0000313" key="3">
    <source>
        <dbReference type="EMBL" id="ETN40745.1"/>
    </source>
</evidence>
<feature type="compositionally biased region" description="Polar residues" evidence="2">
    <location>
        <begin position="599"/>
        <end position="614"/>
    </location>
</feature>
<feature type="region of interest" description="Disordered" evidence="2">
    <location>
        <begin position="93"/>
        <end position="130"/>
    </location>
</feature>
<gene>
    <name evidence="3" type="ORF">HMPREF1541_05025</name>
</gene>
<dbReference type="AlphaFoldDB" id="W2RWN8"/>
<feature type="compositionally biased region" description="Low complexity" evidence="2">
    <location>
        <begin position="522"/>
        <end position="536"/>
    </location>
</feature>
<feature type="region of interest" description="Disordered" evidence="2">
    <location>
        <begin position="353"/>
        <end position="396"/>
    </location>
</feature>
<feature type="region of interest" description="Disordered" evidence="2">
    <location>
        <begin position="439"/>
        <end position="468"/>
    </location>
</feature>
<feature type="compositionally biased region" description="Basic and acidic residues" evidence="2">
    <location>
        <begin position="1070"/>
        <end position="1079"/>
    </location>
</feature>
<feature type="region of interest" description="Disordered" evidence="2">
    <location>
        <begin position="638"/>
        <end position="735"/>
    </location>
</feature>
<proteinExistence type="predicted"/>
<feature type="compositionally biased region" description="Polar residues" evidence="2">
    <location>
        <begin position="26"/>
        <end position="35"/>
    </location>
</feature>
<dbReference type="InParanoid" id="W2RWN8"/>
<protein>
    <submittedName>
        <fullName evidence="3">Uncharacterized protein</fullName>
    </submittedName>
</protein>
<feature type="region of interest" description="Disordered" evidence="2">
    <location>
        <begin position="503"/>
        <end position="540"/>
    </location>
</feature>
<feature type="region of interest" description="Disordered" evidence="2">
    <location>
        <begin position="169"/>
        <end position="195"/>
    </location>
</feature>
<accession>W2RWN8</accession>
<dbReference type="Proteomes" id="UP000030752">
    <property type="component" value="Unassembled WGS sequence"/>
</dbReference>
<feature type="region of interest" description="Disordered" evidence="2">
    <location>
        <begin position="590"/>
        <end position="622"/>
    </location>
</feature>
<feature type="compositionally biased region" description="Basic residues" evidence="2">
    <location>
        <begin position="710"/>
        <end position="722"/>
    </location>
</feature>
<feature type="region of interest" description="Disordered" evidence="2">
    <location>
        <begin position="1"/>
        <end position="62"/>
    </location>
</feature>
<dbReference type="HOGENOM" id="CLU_291724_0_0_1"/>
<feature type="region of interest" description="Disordered" evidence="2">
    <location>
        <begin position="763"/>
        <end position="866"/>
    </location>
</feature>
<evidence type="ECO:0000256" key="1">
    <source>
        <dbReference type="SAM" id="Coils"/>
    </source>
</evidence>
<dbReference type="GeneID" id="19972364"/>
<feature type="region of interest" description="Disordered" evidence="2">
    <location>
        <begin position="1024"/>
        <end position="1053"/>
    </location>
</feature>
<keyword evidence="1" id="KW-0175">Coiled coil</keyword>
<feature type="compositionally biased region" description="Polar residues" evidence="2">
    <location>
        <begin position="183"/>
        <end position="195"/>
    </location>
</feature>